<dbReference type="InterPro" id="IPR013087">
    <property type="entry name" value="Znf_C2H2_type"/>
</dbReference>
<evidence type="ECO:0000256" key="8">
    <source>
        <dbReference type="PROSITE-ProRule" id="PRU00042"/>
    </source>
</evidence>
<keyword evidence="7" id="KW-0539">Nucleus</keyword>
<evidence type="ECO:0000256" key="6">
    <source>
        <dbReference type="ARBA" id="ARBA00022833"/>
    </source>
</evidence>
<evidence type="ECO:0000256" key="3">
    <source>
        <dbReference type="ARBA" id="ARBA00022723"/>
    </source>
</evidence>
<evidence type="ECO:0000313" key="11">
    <source>
        <dbReference type="EMBL" id="GEU67256.1"/>
    </source>
</evidence>
<protein>
    <submittedName>
        <fullName evidence="11">Zinc finger protein JAGGED-like</fullName>
    </submittedName>
</protein>
<feature type="region of interest" description="Disordered" evidence="9">
    <location>
        <begin position="302"/>
        <end position="321"/>
    </location>
</feature>
<evidence type="ECO:0000256" key="4">
    <source>
        <dbReference type="ARBA" id="ARBA00022771"/>
    </source>
</evidence>
<dbReference type="GO" id="GO:0005634">
    <property type="term" value="C:nucleus"/>
    <property type="evidence" value="ECO:0007669"/>
    <property type="project" value="UniProtKB-SubCell"/>
</dbReference>
<comment type="subcellular location">
    <subcellularLocation>
        <location evidence="1">Nucleus</location>
    </subcellularLocation>
</comment>
<keyword evidence="2" id="KW-0217">Developmental protein</keyword>
<proteinExistence type="predicted"/>
<feature type="compositionally biased region" description="Polar residues" evidence="9">
    <location>
        <begin position="307"/>
        <end position="321"/>
    </location>
</feature>
<feature type="region of interest" description="Disordered" evidence="9">
    <location>
        <begin position="101"/>
        <end position="128"/>
    </location>
</feature>
<dbReference type="Gene3D" id="3.30.160.60">
    <property type="entry name" value="Classic Zinc Finger"/>
    <property type="match status" value="1"/>
</dbReference>
<feature type="domain" description="C2H2-type" evidence="10">
    <location>
        <begin position="138"/>
        <end position="165"/>
    </location>
</feature>
<dbReference type="GO" id="GO:0003700">
    <property type="term" value="F:DNA-binding transcription factor activity"/>
    <property type="evidence" value="ECO:0007669"/>
    <property type="project" value="InterPro"/>
</dbReference>
<sequence>MGWVVQSDVVLRSCDTFLVRSRVRFFSKENGWKVRNKNILTGKWTPMNRDVNKFDSIYDQTKLLSGENEDDLFARLHLFYLSLSVVPINMRNPLDLNNFPDDFTKDQSKQPLDDSSSSASGIYRKKKNGEKDESGKVYECRFCSLKFCKSQALGGHMNRHRQERETETLNRARQLVFSNDNLIPQLPHQLGGQSVLHGGFHHQASCNIGSALYPARPFSETSTTILQPVPPQPAQHMYTSPGSRLNNHYLSQYPPTYPTNTINPMNDYFVGHVCSTGNPPPDSTNNYTCIGAPVVQSFTLGGGSGASGRNMSTSTVNRYHQ</sequence>
<feature type="compositionally biased region" description="Basic and acidic residues" evidence="9">
    <location>
        <begin position="102"/>
        <end position="112"/>
    </location>
</feature>
<dbReference type="FunFam" id="3.30.160.60:FF:002425">
    <property type="entry name" value="Zinc finger protein STAMENLESS 1"/>
    <property type="match status" value="1"/>
</dbReference>
<keyword evidence="5" id="KW-0221">Differentiation</keyword>
<name>A0A6L2LZN8_TANCI</name>
<comment type="caution">
    <text evidence="11">The sequence shown here is derived from an EMBL/GenBank/DDBJ whole genome shotgun (WGS) entry which is preliminary data.</text>
</comment>
<dbReference type="InterPro" id="IPR045320">
    <property type="entry name" value="JAGGED/SL1-like"/>
</dbReference>
<gene>
    <name evidence="11" type="ORF">Tci_039234</name>
</gene>
<dbReference type="PROSITE" id="PS00028">
    <property type="entry name" value="ZINC_FINGER_C2H2_1"/>
    <property type="match status" value="1"/>
</dbReference>
<evidence type="ECO:0000256" key="2">
    <source>
        <dbReference type="ARBA" id="ARBA00022473"/>
    </source>
</evidence>
<dbReference type="AlphaFoldDB" id="A0A6L2LZN8"/>
<evidence type="ECO:0000256" key="9">
    <source>
        <dbReference type="SAM" id="MobiDB-lite"/>
    </source>
</evidence>
<dbReference type="EMBL" id="BKCJ010005531">
    <property type="protein sequence ID" value="GEU67256.1"/>
    <property type="molecule type" value="Genomic_DNA"/>
</dbReference>
<evidence type="ECO:0000259" key="10">
    <source>
        <dbReference type="PROSITE" id="PS50157"/>
    </source>
</evidence>
<organism evidence="11">
    <name type="scientific">Tanacetum cinerariifolium</name>
    <name type="common">Dalmatian daisy</name>
    <name type="synonym">Chrysanthemum cinerariifolium</name>
    <dbReference type="NCBI Taxonomy" id="118510"/>
    <lineage>
        <taxon>Eukaryota</taxon>
        <taxon>Viridiplantae</taxon>
        <taxon>Streptophyta</taxon>
        <taxon>Embryophyta</taxon>
        <taxon>Tracheophyta</taxon>
        <taxon>Spermatophyta</taxon>
        <taxon>Magnoliopsida</taxon>
        <taxon>eudicotyledons</taxon>
        <taxon>Gunneridae</taxon>
        <taxon>Pentapetalae</taxon>
        <taxon>asterids</taxon>
        <taxon>campanulids</taxon>
        <taxon>Asterales</taxon>
        <taxon>Asteraceae</taxon>
        <taxon>Asteroideae</taxon>
        <taxon>Anthemideae</taxon>
        <taxon>Anthemidinae</taxon>
        <taxon>Tanacetum</taxon>
    </lineage>
</organism>
<keyword evidence="6" id="KW-0862">Zinc</keyword>
<dbReference type="GO" id="GO:0048653">
    <property type="term" value="P:anther development"/>
    <property type="evidence" value="ECO:0007669"/>
    <property type="project" value="UniProtKB-ARBA"/>
</dbReference>
<reference evidence="11" key="1">
    <citation type="journal article" date="2019" name="Sci. Rep.">
        <title>Draft genome of Tanacetum cinerariifolium, the natural source of mosquito coil.</title>
        <authorList>
            <person name="Yamashiro T."/>
            <person name="Shiraishi A."/>
            <person name="Satake H."/>
            <person name="Nakayama K."/>
        </authorList>
    </citation>
    <scope>NUCLEOTIDE SEQUENCE</scope>
</reference>
<dbReference type="PANTHER" id="PTHR45730">
    <property type="entry name" value="ZINC FINGER PROTEIN JAGGED"/>
    <property type="match status" value="1"/>
</dbReference>
<dbReference type="SUPFAM" id="SSF57667">
    <property type="entry name" value="beta-beta-alpha zinc fingers"/>
    <property type="match status" value="1"/>
</dbReference>
<evidence type="ECO:0000256" key="1">
    <source>
        <dbReference type="ARBA" id="ARBA00004123"/>
    </source>
</evidence>
<dbReference type="PANTHER" id="PTHR45730:SF32">
    <property type="entry name" value="ZINC FINGER PROTEIN JAGGED"/>
    <property type="match status" value="1"/>
</dbReference>
<dbReference type="PROSITE" id="PS50157">
    <property type="entry name" value="ZINC_FINGER_C2H2_2"/>
    <property type="match status" value="1"/>
</dbReference>
<evidence type="ECO:0000256" key="7">
    <source>
        <dbReference type="ARBA" id="ARBA00023242"/>
    </source>
</evidence>
<dbReference type="InterPro" id="IPR036236">
    <property type="entry name" value="Znf_C2H2_sf"/>
</dbReference>
<dbReference type="GO" id="GO:0030154">
    <property type="term" value="P:cell differentiation"/>
    <property type="evidence" value="ECO:0007669"/>
    <property type="project" value="UniProtKB-KW"/>
</dbReference>
<dbReference type="GO" id="GO:0008270">
    <property type="term" value="F:zinc ion binding"/>
    <property type="evidence" value="ECO:0007669"/>
    <property type="project" value="UniProtKB-KW"/>
</dbReference>
<keyword evidence="3" id="KW-0479">Metal-binding</keyword>
<keyword evidence="4 8" id="KW-0863">Zinc-finger</keyword>
<dbReference type="GO" id="GO:0048440">
    <property type="term" value="P:carpel development"/>
    <property type="evidence" value="ECO:0007669"/>
    <property type="project" value="UniProtKB-ARBA"/>
</dbReference>
<evidence type="ECO:0000256" key="5">
    <source>
        <dbReference type="ARBA" id="ARBA00022782"/>
    </source>
</evidence>
<accession>A0A6L2LZN8</accession>